<protein>
    <recommendedName>
        <fullName evidence="4">DUF2850 domain-containing protein</fullName>
    </recommendedName>
</protein>
<name>A0ABW9YP23_9GAMM</name>
<comment type="caution">
    <text evidence="2">The sequence shown here is derived from an EMBL/GenBank/DDBJ whole genome shotgun (WGS) entry which is preliminary data.</text>
</comment>
<organism evidence="2 3">
    <name type="scientific">Photobacterium alginatilyticum</name>
    <dbReference type="NCBI Taxonomy" id="1775171"/>
    <lineage>
        <taxon>Bacteria</taxon>
        <taxon>Pseudomonadati</taxon>
        <taxon>Pseudomonadota</taxon>
        <taxon>Gammaproteobacteria</taxon>
        <taxon>Vibrionales</taxon>
        <taxon>Vibrionaceae</taxon>
        <taxon>Photobacterium</taxon>
    </lineage>
</organism>
<keyword evidence="1" id="KW-0472">Membrane</keyword>
<proteinExistence type="predicted"/>
<gene>
    <name evidence="2" type="ORF">EIZ48_24070</name>
</gene>
<evidence type="ECO:0008006" key="4">
    <source>
        <dbReference type="Google" id="ProtNLM"/>
    </source>
</evidence>
<feature type="transmembrane region" description="Helical" evidence="1">
    <location>
        <begin position="6"/>
        <end position="24"/>
    </location>
</feature>
<evidence type="ECO:0000313" key="2">
    <source>
        <dbReference type="EMBL" id="NBI55598.1"/>
    </source>
</evidence>
<accession>A0ABW9YP23</accession>
<sequence length="142" mass="16422">MHKYHPLIKLLTSIIVLSLALLFLKGKFTPVFYKINGFWQAESVKGEAFYMEFNGNTLNVYGQDERAKKFNVRYDAQYQKDSNGRIVLIQVFADSDSKSLKDKIDKSTKVFSSMRFKKIGENVVTSFYNGENLVVYKLKPIE</sequence>
<evidence type="ECO:0000313" key="3">
    <source>
        <dbReference type="Proteomes" id="UP000738517"/>
    </source>
</evidence>
<dbReference type="Proteomes" id="UP000738517">
    <property type="component" value="Unassembled WGS sequence"/>
</dbReference>
<keyword evidence="3" id="KW-1185">Reference proteome</keyword>
<dbReference type="RefSeq" id="WP_160657413.1">
    <property type="nucleotide sequence ID" value="NZ_RSEJ01000033.1"/>
</dbReference>
<keyword evidence="1" id="KW-1133">Transmembrane helix</keyword>
<keyword evidence="1" id="KW-0812">Transmembrane</keyword>
<evidence type="ECO:0000256" key="1">
    <source>
        <dbReference type="SAM" id="Phobius"/>
    </source>
</evidence>
<dbReference type="EMBL" id="RSEJ01000033">
    <property type="protein sequence ID" value="NBI55598.1"/>
    <property type="molecule type" value="Genomic_DNA"/>
</dbReference>
<reference evidence="2 3" key="1">
    <citation type="journal article" date="2017" name="Int. J. Syst. Evol. Microbiol.">
        <title>Photobacterium alginatilyticum sp. nov., a marine bacterium isolated from bottom seawater.</title>
        <authorList>
            <person name="Wang X."/>
            <person name="Wang Y."/>
            <person name="Yang X."/>
            <person name="Sun H."/>
            <person name="Li B."/>
            <person name="Zhang X.H."/>
        </authorList>
    </citation>
    <scope>NUCLEOTIDE SEQUENCE [LARGE SCALE GENOMIC DNA]</scope>
    <source>
        <strain evidence="2 3">P03D4</strain>
    </source>
</reference>